<dbReference type="AlphaFoldDB" id="A0A834R4J7"/>
<sequence>MRRHHCFSLMFPNSTPANRKPKIANSTSTTSPTPITTTTTTSSSSSSIKINRNTLSPSTATSLINTSVNGNHNQTITSTNNNTTNETINGQSTFNGNMDADSTTPRMLKRIKKELNNLNYHQQPFHNSSGLLQQNHNHLVIGDTTASSLINNPNITIHPALPKKKFKHRNPIVPNSGGGDRSLISPILSNGNLNSGVNGSLSILRTSNGFGGSSTSLSSPHHQSSSSSSSSSTASSSSSLSNSHISNNNVPTNHSRATQTSKQELRERLIQFCAEELIPLKSVGSDSFRLILQSHLKLCVSQISQQFHQQSQLMNFASTFSSCVQHMPTQIPDADQLRDYLDLLHRHCCDKIRSDVNTNLENNVGSALVCDSDHDACIISVYYVDADWQLTEAILSASSMVLDINKFVTETLENYCLQDRKKLSKFTFVSHGGQFGGVSVCLSSMAHIVDKVVEESLQNLEDWLLNSEHLPHLNDFFDNCHETAIKLNVKIEPNSYDADWIMKFDTMKALVEHSKSESKDPSSSSTSLLLATLDLGLISSILKLLEPFRTASHELRQCYDHPTLCHVLLYFHKLKKFLSNHQPVYHKPNEQPMGLVRSKTTNSSNKSSEMKNIHNKRKPQKMNEKTSNRYGRPDNSDSESDDSTEEKSIGIDKSSQNYEDTKTDEIDPNQNKYGKNEQSSDDEECEDGQDEDDDQDEDKENNYTNVLIQLKELLLENLVKLYQVQSLHKMATFLWPNFRLLKMLSVDEQKEVHEDVRKFLQTRIQSNGTSAKRRNKRNDNEDNNDDEDIDDEHCEYRGKNNNGKLSETNDFDDGSNRNAKMKNGSDGGKRFRSNFDEWEIFSDDDQDEVDKYLSVQLTSCSENYVLQWWKEHSNEFPNLAQLAKWLLSIPASVTTRERFQISKTSKVEDKLFFLHGNMHTNRFDLAQISKKLSSSLGSIKSNRSKMIPNSNNSGNYNSNSNGGNFILNQSQQQKSMLNNHNQFHHQNLINANNLPFNLITNSNHHH</sequence>
<feature type="compositionally biased region" description="Basic residues" evidence="1">
    <location>
        <begin position="161"/>
        <end position="170"/>
    </location>
</feature>
<feature type="compositionally biased region" description="Low complexity" evidence="1">
    <location>
        <begin position="598"/>
        <end position="607"/>
    </location>
</feature>
<keyword evidence="5" id="KW-1185">Reference proteome</keyword>
<feature type="compositionally biased region" description="Low complexity" evidence="1">
    <location>
        <begin position="71"/>
        <end position="85"/>
    </location>
</feature>
<feature type="region of interest" description="Disordered" evidence="1">
    <location>
        <begin position="1"/>
        <end position="85"/>
    </location>
</feature>
<feature type="region of interest" description="Disordered" evidence="1">
    <location>
        <begin position="160"/>
        <end position="180"/>
    </location>
</feature>
<feature type="compositionally biased region" description="Polar residues" evidence="1">
    <location>
        <begin position="250"/>
        <end position="261"/>
    </location>
</feature>
<evidence type="ECO:0000313" key="4">
    <source>
        <dbReference type="EnsemblMetazoa" id="KAF7489037.1"/>
    </source>
</evidence>
<feature type="compositionally biased region" description="Acidic residues" evidence="1">
    <location>
        <begin position="781"/>
        <end position="793"/>
    </location>
</feature>
<evidence type="ECO:0000256" key="1">
    <source>
        <dbReference type="SAM" id="MobiDB-lite"/>
    </source>
</evidence>
<name>A0A834R4J7_SARSC</name>
<reference evidence="4" key="3">
    <citation type="submission" date="2022-06" db="UniProtKB">
        <authorList>
            <consortium name="EnsemblMetazoa"/>
        </authorList>
    </citation>
    <scope>IDENTIFICATION</scope>
</reference>
<evidence type="ECO:0000313" key="3">
    <source>
        <dbReference type="EMBL" id="KAF7489037.1"/>
    </source>
</evidence>
<feature type="compositionally biased region" description="Low complexity" evidence="1">
    <location>
        <begin position="26"/>
        <end position="48"/>
    </location>
</feature>
<dbReference type="Proteomes" id="UP000070412">
    <property type="component" value="Unassembled WGS sequence"/>
</dbReference>
<protein>
    <recommendedName>
        <fullName evidence="2">HAT C-terminal dimerisation domain-containing protein</fullName>
    </recommendedName>
</protein>
<feature type="region of interest" description="Disordered" evidence="1">
    <location>
        <begin position="943"/>
        <end position="963"/>
    </location>
</feature>
<feature type="region of interest" description="Disordered" evidence="1">
    <location>
        <begin position="211"/>
        <end position="261"/>
    </location>
</feature>
<feature type="compositionally biased region" description="Polar residues" evidence="1">
    <location>
        <begin position="799"/>
        <end position="808"/>
    </location>
</feature>
<dbReference type="EnsemblMetazoa" id="SSS_4818s_mrna">
    <property type="protein sequence ID" value="KAF7489037.1"/>
    <property type="gene ID" value="SSS_4818"/>
</dbReference>
<dbReference type="Pfam" id="PF05699">
    <property type="entry name" value="Dimer_Tnp_hAT"/>
    <property type="match status" value="1"/>
</dbReference>
<gene>
    <name evidence="3" type="ORF">SSS_4818</name>
</gene>
<dbReference type="SUPFAM" id="SSF53098">
    <property type="entry name" value="Ribonuclease H-like"/>
    <property type="match status" value="1"/>
</dbReference>
<feature type="compositionally biased region" description="Low complexity" evidence="1">
    <location>
        <begin position="211"/>
        <end position="249"/>
    </location>
</feature>
<dbReference type="EMBL" id="WVUK01000065">
    <property type="protein sequence ID" value="KAF7489037.1"/>
    <property type="molecule type" value="Genomic_DNA"/>
</dbReference>
<reference evidence="5" key="1">
    <citation type="journal article" date="2020" name="PLoS Negl. Trop. Dis.">
        <title>High-quality nuclear genome for Sarcoptes scabiei-A critical resource for a neglected parasite.</title>
        <authorList>
            <person name="Korhonen P.K."/>
            <person name="Gasser R.B."/>
            <person name="Ma G."/>
            <person name="Wang T."/>
            <person name="Stroehlein A.J."/>
            <person name="Young N.D."/>
            <person name="Ang C.S."/>
            <person name="Fernando D.D."/>
            <person name="Lu H.C."/>
            <person name="Taylor S."/>
            <person name="Reynolds S.L."/>
            <person name="Mofiz E."/>
            <person name="Najaraj S.H."/>
            <person name="Gowda H."/>
            <person name="Madugundu A."/>
            <person name="Renuse S."/>
            <person name="Holt D."/>
            <person name="Pandey A."/>
            <person name="Papenfuss A.T."/>
            <person name="Fischer K."/>
        </authorList>
    </citation>
    <scope>NUCLEOTIDE SEQUENCE [LARGE SCALE GENOMIC DNA]</scope>
</reference>
<dbReference type="InterPro" id="IPR012337">
    <property type="entry name" value="RNaseH-like_sf"/>
</dbReference>
<evidence type="ECO:0000259" key="2">
    <source>
        <dbReference type="Pfam" id="PF05699"/>
    </source>
</evidence>
<feature type="compositionally biased region" description="Basic and acidic residues" evidence="1">
    <location>
        <begin position="621"/>
        <end position="635"/>
    </location>
</feature>
<feature type="compositionally biased region" description="Polar residues" evidence="1">
    <location>
        <begin position="49"/>
        <end position="70"/>
    </location>
</feature>
<reference evidence="3" key="2">
    <citation type="submission" date="2020-01" db="EMBL/GenBank/DDBJ databases">
        <authorList>
            <person name="Korhonen P.K.K."/>
            <person name="Guangxu M.G."/>
            <person name="Wang T.W."/>
            <person name="Stroehlein A.J.S."/>
            <person name="Young N.D."/>
            <person name="Ang C.-S.A."/>
            <person name="Fernando D.W.F."/>
            <person name="Lu H.L."/>
            <person name="Taylor S.T."/>
            <person name="Ehtesham M.E.M."/>
            <person name="Najaraj S.H.N."/>
            <person name="Harsha G.H.G."/>
            <person name="Madugundu A.M."/>
            <person name="Renuse S.R."/>
            <person name="Holt D.H."/>
            <person name="Pandey A.P."/>
            <person name="Papenfuss A.P."/>
            <person name="Gasser R.B.G."/>
            <person name="Fischer K.F."/>
        </authorList>
    </citation>
    <scope>NUCLEOTIDE SEQUENCE</scope>
    <source>
        <strain evidence="3">SSS_KF_BRIS2020</strain>
    </source>
</reference>
<feature type="region of interest" description="Disordered" evidence="1">
    <location>
        <begin position="766"/>
        <end position="827"/>
    </location>
</feature>
<evidence type="ECO:0000313" key="5">
    <source>
        <dbReference type="Proteomes" id="UP000070412"/>
    </source>
</evidence>
<organism evidence="3">
    <name type="scientific">Sarcoptes scabiei</name>
    <name type="common">Itch mite</name>
    <name type="synonym">Acarus scabiei</name>
    <dbReference type="NCBI Taxonomy" id="52283"/>
    <lineage>
        <taxon>Eukaryota</taxon>
        <taxon>Metazoa</taxon>
        <taxon>Ecdysozoa</taxon>
        <taxon>Arthropoda</taxon>
        <taxon>Chelicerata</taxon>
        <taxon>Arachnida</taxon>
        <taxon>Acari</taxon>
        <taxon>Acariformes</taxon>
        <taxon>Sarcoptiformes</taxon>
        <taxon>Astigmata</taxon>
        <taxon>Psoroptidia</taxon>
        <taxon>Sarcoptoidea</taxon>
        <taxon>Sarcoptidae</taxon>
        <taxon>Sarcoptinae</taxon>
        <taxon>Sarcoptes</taxon>
    </lineage>
</organism>
<feature type="region of interest" description="Disordered" evidence="1">
    <location>
        <begin position="585"/>
        <end position="700"/>
    </location>
</feature>
<dbReference type="OrthoDB" id="6511988at2759"/>
<feature type="compositionally biased region" description="Acidic residues" evidence="1">
    <location>
        <begin position="679"/>
        <end position="699"/>
    </location>
</feature>
<feature type="domain" description="HAT C-terminal dimerisation" evidence="2">
    <location>
        <begin position="849"/>
        <end position="899"/>
    </location>
</feature>
<dbReference type="InterPro" id="IPR008906">
    <property type="entry name" value="HATC_C_dom"/>
</dbReference>
<accession>A0A834R4J7</accession>
<dbReference type="GO" id="GO:0046983">
    <property type="term" value="F:protein dimerization activity"/>
    <property type="evidence" value="ECO:0007669"/>
    <property type="project" value="InterPro"/>
</dbReference>
<proteinExistence type="predicted"/>